<dbReference type="AlphaFoldDB" id="A0A1W1C1A5"/>
<dbReference type="GO" id="GO:0016787">
    <property type="term" value="F:hydrolase activity"/>
    <property type="evidence" value="ECO:0007669"/>
    <property type="project" value="UniProtKB-KW"/>
</dbReference>
<dbReference type="NCBIfam" id="TIGR02116">
    <property type="entry name" value="toxin_Txe_YoeB"/>
    <property type="match status" value="1"/>
</dbReference>
<evidence type="ECO:0000256" key="1">
    <source>
        <dbReference type="ARBA" id="ARBA00008172"/>
    </source>
</evidence>
<protein>
    <recommendedName>
        <fullName evidence="6">Putative mRNA interferase YoeB</fullName>
    </recommendedName>
</protein>
<dbReference type="EMBL" id="FPHB01000046">
    <property type="protein sequence ID" value="SFV59492.1"/>
    <property type="molecule type" value="Genomic_DNA"/>
</dbReference>
<name>A0A1W1C1A5_9ZZZZ</name>
<evidence type="ECO:0000256" key="4">
    <source>
        <dbReference type="ARBA" id="ARBA00022759"/>
    </source>
</evidence>
<evidence type="ECO:0000256" key="5">
    <source>
        <dbReference type="ARBA" id="ARBA00022801"/>
    </source>
</evidence>
<accession>A0A1W1C1A5</accession>
<evidence type="ECO:0000313" key="7">
    <source>
        <dbReference type="EMBL" id="SFV59492.1"/>
    </source>
</evidence>
<sequence>MTKVFATQAWEDYLYWQEHDKKILKRINQLIKDISRDPFRGLGDPEPLRYNWSGYWSRRITREHRLVYKVVDNEIRIAQCRYHYS</sequence>
<dbReference type="Pfam" id="PF06769">
    <property type="entry name" value="YoeB_toxin"/>
    <property type="match status" value="1"/>
</dbReference>
<evidence type="ECO:0000256" key="6">
    <source>
        <dbReference type="ARBA" id="ARBA00030388"/>
    </source>
</evidence>
<keyword evidence="3" id="KW-0540">Nuclease</keyword>
<dbReference type="GO" id="GO:0004519">
    <property type="term" value="F:endonuclease activity"/>
    <property type="evidence" value="ECO:0007669"/>
    <property type="project" value="UniProtKB-KW"/>
</dbReference>
<dbReference type="InterPro" id="IPR009614">
    <property type="entry name" value="YoeB_toxin"/>
</dbReference>
<gene>
    <name evidence="7" type="ORF">MNB_SM-7-100</name>
</gene>
<dbReference type="Gene3D" id="3.30.2310.20">
    <property type="entry name" value="RelE-like"/>
    <property type="match status" value="1"/>
</dbReference>
<dbReference type="InterPro" id="IPR035093">
    <property type="entry name" value="RelE/ParE_toxin_dom_sf"/>
</dbReference>
<reference evidence="7" key="1">
    <citation type="submission" date="2016-10" db="EMBL/GenBank/DDBJ databases">
        <authorList>
            <person name="de Groot N.N."/>
        </authorList>
    </citation>
    <scope>NUCLEOTIDE SEQUENCE</scope>
</reference>
<evidence type="ECO:0000256" key="3">
    <source>
        <dbReference type="ARBA" id="ARBA00022722"/>
    </source>
</evidence>
<evidence type="ECO:0000256" key="2">
    <source>
        <dbReference type="ARBA" id="ARBA00022649"/>
    </source>
</evidence>
<keyword evidence="5" id="KW-0378">Hydrolase</keyword>
<dbReference type="GO" id="GO:0006401">
    <property type="term" value="P:RNA catabolic process"/>
    <property type="evidence" value="ECO:0007669"/>
    <property type="project" value="InterPro"/>
</dbReference>
<dbReference type="PANTHER" id="PTHR38039:SF1">
    <property type="entry name" value="TOXIN YOEB"/>
    <property type="match status" value="1"/>
</dbReference>
<keyword evidence="4" id="KW-0255">Endonuclease</keyword>
<dbReference type="SUPFAM" id="SSF143011">
    <property type="entry name" value="RelE-like"/>
    <property type="match status" value="1"/>
</dbReference>
<organism evidence="7">
    <name type="scientific">hydrothermal vent metagenome</name>
    <dbReference type="NCBI Taxonomy" id="652676"/>
    <lineage>
        <taxon>unclassified sequences</taxon>
        <taxon>metagenomes</taxon>
        <taxon>ecological metagenomes</taxon>
    </lineage>
</organism>
<keyword evidence="2" id="KW-1277">Toxin-antitoxin system</keyword>
<proteinExistence type="inferred from homology"/>
<dbReference type="PANTHER" id="PTHR38039">
    <property type="entry name" value="TOXIN YOEB"/>
    <property type="match status" value="1"/>
</dbReference>
<comment type="similarity">
    <text evidence="1">Belongs to the YoeB family.</text>
</comment>